<evidence type="ECO:0000256" key="7">
    <source>
        <dbReference type="ARBA" id="ARBA00023136"/>
    </source>
</evidence>
<comment type="caution">
    <text evidence="11">The sequence shown here is derived from an EMBL/GenBank/DDBJ whole genome shotgun (WGS) entry which is preliminary data.</text>
</comment>
<dbReference type="InterPro" id="IPR029569">
    <property type="entry name" value="CALHM"/>
</dbReference>
<feature type="transmembrane region" description="Helical" evidence="10">
    <location>
        <begin position="49"/>
        <end position="71"/>
    </location>
</feature>
<evidence type="ECO:0000256" key="10">
    <source>
        <dbReference type="SAM" id="Phobius"/>
    </source>
</evidence>
<evidence type="ECO:0000256" key="5">
    <source>
        <dbReference type="ARBA" id="ARBA00022989"/>
    </source>
</evidence>
<evidence type="ECO:0000256" key="4">
    <source>
        <dbReference type="ARBA" id="ARBA00022692"/>
    </source>
</evidence>
<sequence>MPLPQDFFTKLHEFLKASVVFSSFPLSVLLIGLEALIDHHFSCPCEYLLNVLLTAFMFIGPGLFSFFLMVLHLRPFRHGGFHCPEGVNVDTQENWPKALISCLIPPAMWIFLLFLDGDYLACAMTDWNGVYVFNKELNRSWCKPNSEHFQSYIFDKFIFCIHFSQFISYIWITLFSVLGIVLVGVYDCCISGKCDCCPYQLLCCCGRRETFLSLPPASRPTDSHGGGNRQQRDNLELQDFTGNTASCSTDPPV</sequence>
<dbReference type="PANTHER" id="PTHR32261">
    <property type="entry name" value="CALCIUM HOMEOSTASIS MODULATOR PROTEIN"/>
    <property type="match status" value="1"/>
</dbReference>
<proteinExistence type="inferred from homology"/>
<feature type="region of interest" description="Disordered" evidence="9">
    <location>
        <begin position="217"/>
        <end position="253"/>
    </location>
</feature>
<evidence type="ECO:0000256" key="3">
    <source>
        <dbReference type="ARBA" id="ARBA00022448"/>
    </source>
</evidence>
<keyword evidence="6" id="KW-0406">Ion transport</keyword>
<name>A0AA88Q418_9TELE</name>
<dbReference type="PANTHER" id="PTHR32261:SF4">
    <property type="entry name" value="CALCIUM HOMEOSTASIS MODULATOR PROTEIN 6"/>
    <property type="match status" value="1"/>
</dbReference>
<dbReference type="Proteomes" id="UP001187343">
    <property type="component" value="Unassembled WGS sequence"/>
</dbReference>
<feature type="compositionally biased region" description="Polar residues" evidence="9">
    <location>
        <begin position="240"/>
        <end position="253"/>
    </location>
</feature>
<keyword evidence="12" id="KW-1185">Reference proteome</keyword>
<feature type="transmembrane region" description="Helical" evidence="10">
    <location>
        <begin position="20"/>
        <end position="37"/>
    </location>
</feature>
<protein>
    <submittedName>
        <fullName evidence="11">Uncharacterized protein</fullName>
    </submittedName>
</protein>
<evidence type="ECO:0000313" key="12">
    <source>
        <dbReference type="Proteomes" id="UP001187343"/>
    </source>
</evidence>
<evidence type="ECO:0000256" key="9">
    <source>
        <dbReference type="SAM" id="MobiDB-lite"/>
    </source>
</evidence>
<keyword evidence="7 10" id="KW-0472">Membrane</keyword>
<dbReference type="GO" id="GO:1904669">
    <property type="term" value="P:ATP export"/>
    <property type="evidence" value="ECO:0007669"/>
    <property type="project" value="UniProtKB-ARBA"/>
</dbReference>
<evidence type="ECO:0000256" key="6">
    <source>
        <dbReference type="ARBA" id="ARBA00023065"/>
    </source>
</evidence>
<accession>A0AA88Q418</accession>
<comment type="similarity">
    <text evidence="2">Belongs to the CALHM family.</text>
</comment>
<dbReference type="AlphaFoldDB" id="A0AA88Q418"/>
<dbReference type="GO" id="GO:0005261">
    <property type="term" value="F:monoatomic cation channel activity"/>
    <property type="evidence" value="ECO:0007669"/>
    <property type="project" value="TreeGrafter"/>
</dbReference>
<comment type="subcellular location">
    <subcellularLocation>
        <location evidence="1">Membrane</location>
        <topology evidence="1">Multi-pass membrane protein</topology>
    </subcellularLocation>
</comment>
<gene>
    <name evidence="11" type="ORF">Q8A67_005540</name>
</gene>
<keyword evidence="8" id="KW-0407">Ion channel</keyword>
<dbReference type="GO" id="GO:0005886">
    <property type="term" value="C:plasma membrane"/>
    <property type="evidence" value="ECO:0007669"/>
    <property type="project" value="TreeGrafter"/>
</dbReference>
<feature type="transmembrane region" description="Helical" evidence="10">
    <location>
        <begin position="166"/>
        <end position="186"/>
    </location>
</feature>
<keyword evidence="3" id="KW-0813">Transport</keyword>
<dbReference type="Pfam" id="PF14798">
    <property type="entry name" value="Ca_hom_mod"/>
    <property type="match status" value="1"/>
</dbReference>
<keyword evidence="4 10" id="KW-0812">Transmembrane</keyword>
<organism evidence="11 12">
    <name type="scientific">Cirrhinus molitorella</name>
    <name type="common">mud carp</name>
    <dbReference type="NCBI Taxonomy" id="172907"/>
    <lineage>
        <taxon>Eukaryota</taxon>
        <taxon>Metazoa</taxon>
        <taxon>Chordata</taxon>
        <taxon>Craniata</taxon>
        <taxon>Vertebrata</taxon>
        <taxon>Euteleostomi</taxon>
        <taxon>Actinopterygii</taxon>
        <taxon>Neopterygii</taxon>
        <taxon>Teleostei</taxon>
        <taxon>Ostariophysi</taxon>
        <taxon>Cypriniformes</taxon>
        <taxon>Cyprinidae</taxon>
        <taxon>Labeoninae</taxon>
        <taxon>Labeonini</taxon>
        <taxon>Cirrhinus</taxon>
    </lineage>
</organism>
<evidence type="ECO:0000313" key="11">
    <source>
        <dbReference type="EMBL" id="KAK2906555.1"/>
    </source>
</evidence>
<evidence type="ECO:0000256" key="2">
    <source>
        <dbReference type="ARBA" id="ARBA00008497"/>
    </source>
</evidence>
<keyword evidence="5 10" id="KW-1133">Transmembrane helix</keyword>
<dbReference type="EMBL" id="JAUYZG010000005">
    <property type="protein sequence ID" value="KAK2906555.1"/>
    <property type="molecule type" value="Genomic_DNA"/>
</dbReference>
<reference evidence="11" key="1">
    <citation type="submission" date="2023-08" db="EMBL/GenBank/DDBJ databases">
        <title>Chromosome-level Genome Assembly of mud carp (Cirrhinus molitorella).</title>
        <authorList>
            <person name="Liu H."/>
        </authorList>
    </citation>
    <scope>NUCLEOTIDE SEQUENCE</scope>
    <source>
        <strain evidence="11">Prfri</strain>
        <tissue evidence="11">Muscle</tissue>
    </source>
</reference>
<evidence type="ECO:0000256" key="1">
    <source>
        <dbReference type="ARBA" id="ARBA00004141"/>
    </source>
</evidence>
<evidence type="ECO:0000256" key="8">
    <source>
        <dbReference type="ARBA" id="ARBA00023303"/>
    </source>
</evidence>